<organism evidence="1 2">
    <name type="scientific">Allacma fusca</name>
    <dbReference type="NCBI Taxonomy" id="39272"/>
    <lineage>
        <taxon>Eukaryota</taxon>
        <taxon>Metazoa</taxon>
        <taxon>Ecdysozoa</taxon>
        <taxon>Arthropoda</taxon>
        <taxon>Hexapoda</taxon>
        <taxon>Collembola</taxon>
        <taxon>Symphypleona</taxon>
        <taxon>Sminthuridae</taxon>
        <taxon>Allacma</taxon>
    </lineage>
</organism>
<proteinExistence type="predicted"/>
<keyword evidence="2" id="KW-1185">Reference proteome</keyword>
<name>A0A8J2KWG0_9HEXA</name>
<sequence>MHTPTLVQFHYLIFSHLSIPCGLTENRLILYYSKTRNSKAVMITEKVSNDVRLFVPTVSVSGEMETNTNQHFDHAEIHSNGPKALQRISSVGSVRKFTRMSNCPDDINPCVNLIDESLELTMSNENVNVYSKLTRHKRRLATEGTIQAFKSPRVERKSENDESQVNSDGELEEKIKKLFGGPFYDEGKVSFLCLACCCEFSSDETVKIHIVNEHESFL</sequence>
<gene>
    <name evidence="1" type="ORF">AFUS01_LOCUS22076</name>
</gene>
<reference evidence="1" key="1">
    <citation type="submission" date="2021-06" db="EMBL/GenBank/DDBJ databases">
        <authorList>
            <person name="Hodson N. C."/>
            <person name="Mongue J. A."/>
            <person name="Jaron S. K."/>
        </authorList>
    </citation>
    <scope>NUCLEOTIDE SEQUENCE</scope>
</reference>
<dbReference type="Proteomes" id="UP000708208">
    <property type="component" value="Unassembled WGS sequence"/>
</dbReference>
<comment type="caution">
    <text evidence="1">The sequence shown here is derived from an EMBL/GenBank/DDBJ whole genome shotgun (WGS) entry which is preliminary data.</text>
</comment>
<dbReference type="EMBL" id="CAJVCH010252935">
    <property type="protein sequence ID" value="CAG7733645.1"/>
    <property type="molecule type" value="Genomic_DNA"/>
</dbReference>
<evidence type="ECO:0000313" key="2">
    <source>
        <dbReference type="Proteomes" id="UP000708208"/>
    </source>
</evidence>
<protein>
    <submittedName>
        <fullName evidence="1">Uncharacterized protein</fullName>
    </submittedName>
</protein>
<accession>A0A8J2KWG0</accession>
<evidence type="ECO:0000313" key="1">
    <source>
        <dbReference type="EMBL" id="CAG7733645.1"/>
    </source>
</evidence>
<dbReference type="AlphaFoldDB" id="A0A8J2KWG0"/>